<accession>A0A0K1P717</accession>
<dbReference type="RefSeq" id="WP_075048667.1">
    <property type="nucleotide sequence ID" value="NZ_CP012328.1"/>
</dbReference>
<dbReference type="EMBL" id="CP012328">
    <property type="protein sequence ID" value="AKU80098.1"/>
    <property type="molecule type" value="Genomic_DNA"/>
</dbReference>
<keyword evidence="4" id="KW-1185">Reference proteome</keyword>
<evidence type="ECO:0000256" key="2">
    <source>
        <dbReference type="SAM" id="SignalP"/>
    </source>
</evidence>
<evidence type="ECO:0000256" key="1">
    <source>
        <dbReference type="SAM" id="MobiDB-lite"/>
    </source>
</evidence>
<dbReference type="AlphaFoldDB" id="A0A0K1P717"/>
<feature type="signal peptide" evidence="2">
    <location>
        <begin position="1"/>
        <end position="16"/>
    </location>
</feature>
<dbReference type="Proteomes" id="UP000067243">
    <property type="component" value="Chromosome"/>
</dbReference>
<feature type="region of interest" description="Disordered" evidence="1">
    <location>
        <begin position="26"/>
        <end position="52"/>
    </location>
</feature>
<evidence type="ECO:0008006" key="5">
    <source>
        <dbReference type="Google" id="ProtNLM"/>
    </source>
</evidence>
<dbReference type="KEGG" id="stur:STURON_00852"/>
<evidence type="ECO:0000313" key="4">
    <source>
        <dbReference type="Proteomes" id="UP000067243"/>
    </source>
</evidence>
<name>A0A0K1P717_9MOLU</name>
<dbReference type="STRING" id="216946.STURO_v1c08470"/>
<evidence type="ECO:0000313" key="3">
    <source>
        <dbReference type="EMBL" id="AKU80098.1"/>
    </source>
</evidence>
<sequence>MKKLLLLLLSTGITLAPVTSIISCGSNNNENSENPDSNGVSPDPESEGESYSSLKNKYLDEVNAVITKYINKSKESWIEAVEYDSVQNNFFNSKVLKEVFQNVSKAETKSLNLETVLNDSEIKSKFIIDVENKISLSAIQKEVESIAKKDEYNILTNNINKNNLVELDSEKFSYNNNEGVDPTLQFLNEENIEGQTENNFTSSLENVNLNLKINYKSENSESLAEPGNYIFNFDYKVTTYGNIVNALKTKINDVKYKYLLDDNNSTIIESTKKGSSDDDKIDSLESINSKLKETFGKEFLDSLIADVNGVGEFDDKVELKSKGGNIIDEIGEKNSWDYEFNSFQASENMYTWKAAKNGWQSDSIKENVSLFNYIFRNNADNKDSVEEYLNKNHFTENEVNLKLWFNNYKSKIIKDNLDSSDFSEEVKNQIIAKIDNTMKFKFIEVKNLELIIKGTSEAYFKTDINSFSVATAYTIDKSENLTEILNNKDKLTYKSIVANLNKGIDSFHNIWGITNVKNDNAITAFTGETNVEYDNKKVNLWTDAFDPNYISGSSSNNMYLYYDSVLNNFNENLSLKQSSGSAAGLETIVRNKLLNDGNQSIYDWNFYNFKSVRPRVVLNKNLEGNEKGLVINNFIEKQAGDFEFANLKINFDFMQVTFRVDTIFSKDKSNMKNKSIIEKA</sequence>
<gene>
    <name evidence="3" type="ORF">STURON_00852</name>
</gene>
<proteinExistence type="predicted"/>
<protein>
    <recommendedName>
        <fullName evidence="5">Lipoprotein</fullName>
    </recommendedName>
</protein>
<dbReference type="OrthoDB" id="389803at2"/>
<feature type="chain" id="PRO_5009779619" description="Lipoprotein" evidence="2">
    <location>
        <begin position="17"/>
        <end position="680"/>
    </location>
</feature>
<reference evidence="3 4" key="1">
    <citation type="journal article" date="2015" name="Genome Announc.">
        <title>Complete Genome Sequence of Spiroplasma turonicum Strain Tab4cT, a Parasite of a Horse Fly, Haematopota sp. (Diptera: Tabanidae).</title>
        <authorList>
            <person name="Davis R.E."/>
            <person name="Shao J."/>
            <person name="Zhao Y."/>
            <person name="Gasparich G.E."/>
            <person name="Gaynor B.J."/>
            <person name="Donofrio N."/>
        </authorList>
    </citation>
    <scope>NUCLEOTIDE SEQUENCE [LARGE SCALE GENOMIC DNA]</scope>
    <source>
        <strain evidence="3 4">Tab4c</strain>
    </source>
</reference>
<dbReference type="PROSITE" id="PS51257">
    <property type="entry name" value="PROKAR_LIPOPROTEIN"/>
    <property type="match status" value="1"/>
</dbReference>
<keyword evidence="2" id="KW-0732">Signal</keyword>
<feature type="compositionally biased region" description="Low complexity" evidence="1">
    <location>
        <begin position="26"/>
        <end position="39"/>
    </location>
</feature>
<organism evidence="3 4">
    <name type="scientific">Spiroplasma turonicum</name>
    <dbReference type="NCBI Taxonomy" id="216946"/>
    <lineage>
        <taxon>Bacteria</taxon>
        <taxon>Bacillati</taxon>
        <taxon>Mycoplasmatota</taxon>
        <taxon>Mollicutes</taxon>
        <taxon>Entomoplasmatales</taxon>
        <taxon>Spiroplasmataceae</taxon>
        <taxon>Spiroplasma</taxon>
    </lineage>
</organism>
<dbReference type="PATRIC" id="fig|216946.3.peg.881"/>